<dbReference type="Gene3D" id="3.40.710.10">
    <property type="entry name" value="DD-peptidase/beta-lactamase superfamily"/>
    <property type="match status" value="1"/>
</dbReference>
<keyword evidence="1" id="KW-0732">Signal</keyword>
<feature type="domain" description="Beta-lactamase-related" evidence="2">
    <location>
        <begin position="35"/>
        <end position="321"/>
    </location>
</feature>
<name>A0ABW0KQT2_9BACT</name>
<evidence type="ECO:0000313" key="4">
    <source>
        <dbReference type="Proteomes" id="UP001596052"/>
    </source>
</evidence>
<dbReference type="InterPro" id="IPR050789">
    <property type="entry name" value="Diverse_Enzym_Activities"/>
</dbReference>
<accession>A0ABW0KQT2</accession>
<dbReference type="PANTHER" id="PTHR43283">
    <property type="entry name" value="BETA-LACTAMASE-RELATED"/>
    <property type="match status" value="1"/>
</dbReference>
<dbReference type="PANTHER" id="PTHR43283:SF7">
    <property type="entry name" value="BETA-LACTAMASE-RELATED DOMAIN-CONTAINING PROTEIN"/>
    <property type="match status" value="1"/>
</dbReference>
<reference evidence="4" key="1">
    <citation type="journal article" date="2019" name="Int. J. Syst. Evol. Microbiol.">
        <title>The Global Catalogue of Microorganisms (GCM) 10K type strain sequencing project: providing services to taxonomists for standard genome sequencing and annotation.</title>
        <authorList>
            <consortium name="The Broad Institute Genomics Platform"/>
            <consortium name="The Broad Institute Genome Sequencing Center for Infectious Disease"/>
            <person name="Wu L."/>
            <person name="Ma J."/>
        </authorList>
    </citation>
    <scope>NUCLEOTIDE SEQUENCE [LARGE SCALE GENOMIC DNA]</scope>
    <source>
        <strain evidence="4">CGMCC 4.1469</strain>
    </source>
</reference>
<evidence type="ECO:0000256" key="1">
    <source>
        <dbReference type="SAM" id="SignalP"/>
    </source>
</evidence>
<keyword evidence="3" id="KW-0378">Hydrolase</keyword>
<dbReference type="EMBL" id="JBHSMQ010000003">
    <property type="protein sequence ID" value="MFC5455123.1"/>
    <property type="molecule type" value="Genomic_DNA"/>
</dbReference>
<dbReference type="InterPro" id="IPR012338">
    <property type="entry name" value="Beta-lactam/transpept-like"/>
</dbReference>
<sequence>MKLLLAFLPFFFSASPAVEPLSPHGIQAAAAYSAAHGGHALLVKQNGKMVHESYTNGHSKREPHRIYSGTKAYWGIMAFAAEKDGLFSFDEHVADTITEWRGDRRKSQITIRQLLDFSHGLEPMFGLHENTFPDRTTAALKAGAVAAPGKSFIYGPAALQVFHELLARKLEHKQTPTRYLERKVLGPLGLSSQRYLPDQHGAPLLAAGFMQTARQWSELGTWMLRQEEVFMKLQGSSVNAAFAFGFWNNHAAASKAGREVDAESMLDRKWQQQSWRNACLSRSAPADLIACIGSYGQRLYIVPSMKLVVVRLAKDSKPNDAALLKLLFSKGP</sequence>
<proteinExistence type="predicted"/>
<organism evidence="3 4">
    <name type="scientific">Prosthecobacter fluviatilis</name>
    <dbReference type="NCBI Taxonomy" id="445931"/>
    <lineage>
        <taxon>Bacteria</taxon>
        <taxon>Pseudomonadati</taxon>
        <taxon>Verrucomicrobiota</taxon>
        <taxon>Verrucomicrobiia</taxon>
        <taxon>Verrucomicrobiales</taxon>
        <taxon>Verrucomicrobiaceae</taxon>
        <taxon>Prosthecobacter</taxon>
    </lineage>
</organism>
<dbReference type="SUPFAM" id="SSF56601">
    <property type="entry name" value="beta-lactamase/transpeptidase-like"/>
    <property type="match status" value="1"/>
</dbReference>
<dbReference type="Proteomes" id="UP001596052">
    <property type="component" value="Unassembled WGS sequence"/>
</dbReference>
<evidence type="ECO:0000313" key="3">
    <source>
        <dbReference type="EMBL" id="MFC5455123.1"/>
    </source>
</evidence>
<dbReference type="InterPro" id="IPR001466">
    <property type="entry name" value="Beta-lactam-related"/>
</dbReference>
<dbReference type="GO" id="GO:0016787">
    <property type="term" value="F:hydrolase activity"/>
    <property type="evidence" value="ECO:0007669"/>
    <property type="project" value="UniProtKB-KW"/>
</dbReference>
<gene>
    <name evidence="3" type="ORF">ACFQDI_09680</name>
</gene>
<keyword evidence="4" id="KW-1185">Reference proteome</keyword>
<comment type="caution">
    <text evidence="3">The sequence shown here is derived from an EMBL/GenBank/DDBJ whole genome shotgun (WGS) entry which is preliminary data.</text>
</comment>
<dbReference type="Pfam" id="PF00144">
    <property type="entry name" value="Beta-lactamase"/>
    <property type="match status" value="1"/>
</dbReference>
<evidence type="ECO:0000259" key="2">
    <source>
        <dbReference type="Pfam" id="PF00144"/>
    </source>
</evidence>
<dbReference type="RefSeq" id="WP_377165894.1">
    <property type="nucleotide sequence ID" value="NZ_JBHSMQ010000003.1"/>
</dbReference>
<feature type="signal peptide" evidence="1">
    <location>
        <begin position="1"/>
        <end position="17"/>
    </location>
</feature>
<protein>
    <submittedName>
        <fullName evidence="3">Serine hydrolase</fullName>
    </submittedName>
</protein>
<feature type="chain" id="PRO_5045338363" evidence="1">
    <location>
        <begin position="18"/>
        <end position="332"/>
    </location>
</feature>